<evidence type="ECO:0000313" key="2">
    <source>
        <dbReference type="EMBL" id="NWJ47615.1"/>
    </source>
</evidence>
<dbReference type="Proteomes" id="UP001431572">
    <property type="component" value="Chromosome 2"/>
</dbReference>
<dbReference type="Proteomes" id="UP000521676">
    <property type="component" value="Unassembled WGS sequence"/>
</dbReference>
<dbReference type="EMBL" id="CP128400">
    <property type="protein sequence ID" value="WJW69528.1"/>
    <property type="molecule type" value="Genomic_DNA"/>
</dbReference>
<reference evidence="2 4" key="1">
    <citation type="submission" date="2020-06" db="EMBL/GenBank/DDBJ databases">
        <title>Anoxygenic phototrophic Chloroflexota member uses a Type I reaction center.</title>
        <authorList>
            <person name="Tsuji J.M."/>
            <person name="Shaw N.A."/>
            <person name="Nagashima S."/>
            <person name="Venkiteswaran J."/>
            <person name="Schiff S.L."/>
            <person name="Hanada S."/>
            <person name="Tank M."/>
            <person name="Neufeld J.D."/>
        </authorList>
    </citation>
    <scope>NUCLEOTIDE SEQUENCE [LARGE SCALE GENOMIC DNA]</scope>
    <source>
        <strain evidence="2">L227-S17</strain>
    </source>
</reference>
<dbReference type="EMBL" id="JACATZ010000003">
    <property type="protein sequence ID" value="NWJ47615.1"/>
    <property type="molecule type" value="Genomic_DNA"/>
</dbReference>
<feature type="transmembrane region" description="Helical" evidence="1">
    <location>
        <begin position="60"/>
        <end position="77"/>
    </location>
</feature>
<gene>
    <name evidence="2" type="ORF">HXX08_17305</name>
    <name evidence="3" type="ORF">OZ401_003145</name>
</gene>
<protein>
    <submittedName>
        <fullName evidence="2">DUF2304 domain-containing protein</fullName>
    </submittedName>
</protein>
<dbReference type="RefSeq" id="WP_341471407.1">
    <property type="nucleotide sequence ID" value="NZ_CP128400.1"/>
</dbReference>
<accession>A0A8T7M682</accession>
<evidence type="ECO:0000256" key="1">
    <source>
        <dbReference type="SAM" id="Phobius"/>
    </source>
</evidence>
<keyword evidence="5" id="KW-1185">Reference proteome</keyword>
<evidence type="ECO:0000313" key="5">
    <source>
        <dbReference type="Proteomes" id="UP001431572"/>
    </source>
</evidence>
<evidence type="ECO:0000313" key="3">
    <source>
        <dbReference type="EMBL" id="WJW69528.1"/>
    </source>
</evidence>
<reference evidence="3" key="2">
    <citation type="journal article" date="2024" name="Nature">
        <title>Anoxygenic phototroph of the Chloroflexota uses a type I reaction centre.</title>
        <authorList>
            <person name="Tsuji J.M."/>
            <person name="Shaw N.A."/>
            <person name="Nagashima S."/>
            <person name="Venkiteswaran J.J."/>
            <person name="Schiff S.L."/>
            <person name="Watanabe T."/>
            <person name="Fukui M."/>
            <person name="Hanada S."/>
            <person name="Tank M."/>
            <person name="Neufeld J.D."/>
        </authorList>
    </citation>
    <scope>NUCLEOTIDE SEQUENCE</scope>
    <source>
        <strain evidence="3">L227-S17</strain>
    </source>
</reference>
<dbReference type="AlphaFoldDB" id="A0A8T7M682"/>
<keyword evidence="1" id="KW-0472">Membrane</keyword>
<keyword evidence="1" id="KW-1133">Transmembrane helix</keyword>
<keyword evidence="1" id="KW-0812">Transmembrane</keyword>
<sequence length="129" mass="14690">MISQFVFLSGLLILLIYVFRFRSLLTDRIIYLSILLVGIIAVIYPELTTAIAKKLEIGRGADLIFYSFIIFSLFQMFNQASHYKKMEAQITSLIRNQAISNPMEGISDKITAQVLMEDGEFKDSDSSEH</sequence>
<dbReference type="Pfam" id="PF10066">
    <property type="entry name" value="DUF2304"/>
    <property type="match status" value="1"/>
</dbReference>
<feature type="transmembrane region" description="Helical" evidence="1">
    <location>
        <begin position="30"/>
        <end position="48"/>
    </location>
</feature>
<organism evidence="2 4">
    <name type="scientific">Candidatus Chlorohelix allophototropha</name>
    <dbReference type="NCBI Taxonomy" id="3003348"/>
    <lineage>
        <taxon>Bacteria</taxon>
        <taxon>Bacillati</taxon>
        <taxon>Chloroflexota</taxon>
        <taxon>Chloroflexia</taxon>
        <taxon>Candidatus Chloroheliales</taxon>
        <taxon>Candidatus Chloroheliaceae</taxon>
        <taxon>Candidatus Chlorohelix</taxon>
    </lineage>
</organism>
<name>A0A8T7M682_9CHLR</name>
<dbReference type="InterPro" id="IPR019277">
    <property type="entry name" value="DUF2304"/>
</dbReference>
<evidence type="ECO:0000313" key="4">
    <source>
        <dbReference type="Proteomes" id="UP000521676"/>
    </source>
</evidence>
<proteinExistence type="predicted"/>